<dbReference type="NCBIfam" id="TIGR00278">
    <property type="entry name" value="membrane protein insertion efficiency factor YidD"/>
    <property type="match status" value="1"/>
</dbReference>
<dbReference type="RefSeq" id="WP_124219861.1">
    <property type="nucleotide sequence ID" value="NZ_RKRF01000007.1"/>
</dbReference>
<dbReference type="AlphaFoldDB" id="A0A3N5BEI7"/>
<name>A0A3N5BEI7_9BACI</name>
<dbReference type="InterPro" id="IPR002696">
    <property type="entry name" value="Membr_insert_effic_factor_YidD"/>
</dbReference>
<organism evidence="2 3">
    <name type="scientific">Aquisalibacillus elongatus</name>
    <dbReference type="NCBI Taxonomy" id="485577"/>
    <lineage>
        <taxon>Bacteria</taxon>
        <taxon>Bacillati</taxon>
        <taxon>Bacillota</taxon>
        <taxon>Bacilli</taxon>
        <taxon>Bacillales</taxon>
        <taxon>Bacillaceae</taxon>
        <taxon>Aquisalibacillus</taxon>
    </lineage>
</organism>
<comment type="function">
    <text evidence="1">Could be involved in insertion of integral membrane proteins into the membrane.</text>
</comment>
<sequence length="77" mass="8996">MKYLFIYLIKGYQKFISPLKGPSCRFYPTCSAYGLEAFQRFGFFKGFYLIVKRILKCHPFHPGGVDPVPEKKQSTKH</sequence>
<keyword evidence="3" id="KW-1185">Reference proteome</keyword>
<dbReference type="HAMAP" id="MF_00386">
    <property type="entry name" value="UPF0161_YidD"/>
    <property type="match status" value="1"/>
</dbReference>
<gene>
    <name evidence="2" type="ORF">EDC24_0769</name>
</gene>
<reference evidence="2 3" key="1">
    <citation type="submission" date="2018-11" db="EMBL/GenBank/DDBJ databases">
        <title>Genomic Encyclopedia of Type Strains, Phase IV (KMG-IV): sequencing the most valuable type-strain genomes for metagenomic binning, comparative biology and taxonomic classification.</title>
        <authorList>
            <person name="Goeker M."/>
        </authorList>
    </citation>
    <scope>NUCLEOTIDE SEQUENCE [LARGE SCALE GENOMIC DNA]</scope>
    <source>
        <strain evidence="2 3">DSM 18090</strain>
    </source>
</reference>
<keyword evidence="1" id="KW-0472">Membrane</keyword>
<evidence type="ECO:0000256" key="1">
    <source>
        <dbReference type="HAMAP-Rule" id="MF_00386"/>
    </source>
</evidence>
<dbReference type="Proteomes" id="UP000276443">
    <property type="component" value="Unassembled WGS sequence"/>
</dbReference>
<comment type="similarity">
    <text evidence="1">Belongs to the UPF0161 family.</text>
</comment>
<dbReference type="GO" id="GO:0005886">
    <property type="term" value="C:plasma membrane"/>
    <property type="evidence" value="ECO:0007669"/>
    <property type="project" value="UniProtKB-SubCell"/>
</dbReference>
<comment type="caution">
    <text evidence="2">The sequence shown here is derived from an EMBL/GenBank/DDBJ whole genome shotgun (WGS) entry which is preliminary data.</text>
</comment>
<dbReference type="PANTHER" id="PTHR33383">
    <property type="entry name" value="MEMBRANE PROTEIN INSERTION EFFICIENCY FACTOR-RELATED"/>
    <property type="match status" value="1"/>
</dbReference>
<evidence type="ECO:0000313" key="3">
    <source>
        <dbReference type="Proteomes" id="UP000276443"/>
    </source>
</evidence>
<dbReference type="OrthoDB" id="9801753at2"/>
<dbReference type="EMBL" id="RKRF01000007">
    <property type="protein sequence ID" value="RPF55883.1"/>
    <property type="molecule type" value="Genomic_DNA"/>
</dbReference>
<proteinExistence type="inferred from homology"/>
<protein>
    <recommendedName>
        <fullName evidence="1">Putative membrane protein insertion efficiency factor</fullName>
    </recommendedName>
</protein>
<dbReference type="PANTHER" id="PTHR33383:SF1">
    <property type="entry name" value="MEMBRANE PROTEIN INSERTION EFFICIENCY FACTOR-RELATED"/>
    <property type="match status" value="1"/>
</dbReference>
<dbReference type="SMART" id="SM01234">
    <property type="entry name" value="Haemolytic"/>
    <property type="match status" value="1"/>
</dbReference>
<keyword evidence="1" id="KW-1003">Cell membrane</keyword>
<accession>A0A3N5BEI7</accession>
<dbReference type="Pfam" id="PF01809">
    <property type="entry name" value="YidD"/>
    <property type="match status" value="1"/>
</dbReference>
<evidence type="ECO:0000313" key="2">
    <source>
        <dbReference type="EMBL" id="RPF55883.1"/>
    </source>
</evidence>
<comment type="subcellular location">
    <subcellularLocation>
        <location evidence="1">Cell membrane</location>
        <topology evidence="1">Peripheral membrane protein</topology>
        <orientation evidence="1">Cytoplasmic side</orientation>
    </subcellularLocation>
</comment>